<feature type="transmembrane region" description="Helical" evidence="10">
    <location>
        <begin position="31"/>
        <end position="51"/>
    </location>
</feature>
<feature type="domain" description="NADH:quinone oxidoreductase/Mrp antiporter transmembrane" evidence="11">
    <location>
        <begin position="142"/>
        <end position="435"/>
    </location>
</feature>
<feature type="transmembrane region" description="Helical" evidence="10">
    <location>
        <begin position="6"/>
        <end position="24"/>
    </location>
</feature>
<evidence type="ECO:0000313" key="12">
    <source>
        <dbReference type="EMBL" id="STY94870.1"/>
    </source>
</evidence>
<evidence type="ECO:0000256" key="8">
    <source>
        <dbReference type="ARBA" id="ARBA00032798"/>
    </source>
</evidence>
<dbReference type="AlphaFoldDB" id="A0A378Q235"/>
<dbReference type="EMBL" id="UGQA01000001">
    <property type="protein sequence ID" value="STY94870.1"/>
    <property type="molecule type" value="Genomic_DNA"/>
</dbReference>
<dbReference type="Pfam" id="PF00361">
    <property type="entry name" value="Proton_antipo_M"/>
    <property type="match status" value="1"/>
</dbReference>
<feature type="transmembrane region" description="Helical" evidence="10">
    <location>
        <begin position="294"/>
        <end position="315"/>
    </location>
</feature>
<dbReference type="GO" id="GO:0012505">
    <property type="term" value="C:endomembrane system"/>
    <property type="evidence" value="ECO:0007669"/>
    <property type="project" value="UniProtKB-SubCell"/>
</dbReference>
<keyword evidence="6 10" id="KW-0472">Membrane</keyword>
<feature type="transmembrane region" description="Helical" evidence="10">
    <location>
        <begin position="350"/>
        <end position="371"/>
    </location>
</feature>
<protein>
    <recommendedName>
        <fullName evidence="3">NADH-quinone oxidoreductase subunit M</fullName>
    </recommendedName>
    <alternativeName>
        <fullName evidence="7">NADH dehydrogenase I subunit M</fullName>
    </alternativeName>
    <alternativeName>
        <fullName evidence="8">NDH-1 subunit M</fullName>
    </alternativeName>
</protein>
<dbReference type="Proteomes" id="UP000255193">
    <property type="component" value="Unassembled WGS sequence"/>
</dbReference>
<feature type="transmembrane region" description="Helical" evidence="10">
    <location>
        <begin position="227"/>
        <end position="246"/>
    </location>
</feature>
<evidence type="ECO:0000256" key="1">
    <source>
        <dbReference type="ARBA" id="ARBA00004127"/>
    </source>
</evidence>
<organism evidence="12 13">
    <name type="scientific">Faucicola atlantae</name>
    <dbReference type="NCBI Taxonomy" id="34059"/>
    <lineage>
        <taxon>Bacteria</taxon>
        <taxon>Pseudomonadati</taxon>
        <taxon>Pseudomonadota</taxon>
        <taxon>Gammaproteobacteria</taxon>
        <taxon>Moraxellales</taxon>
        <taxon>Moraxellaceae</taxon>
        <taxon>Faucicola</taxon>
    </lineage>
</organism>
<comment type="similarity">
    <text evidence="2">Belongs to the complex I subunit 4 family.</text>
</comment>
<dbReference type="GO" id="GO:0003954">
    <property type="term" value="F:NADH dehydrogenase activity"/>
    <property type="evidence" value="ECO:0007669"/>
    <property type="project" value="TreeGrafter"/>
</dbReference>
<feature type="transmembrane region" description="Helical" evidence="10">
    <location>
        <begin position="149"/>
        <end position="171"/>
    </location>
</feature>
<dbReference type="GO" id="GO:0048039">
    <property type="term" value="F:ubiquinone binding"/>
    <property type="evidence" value="ECO:0007669"/>
    <property type="project" value="TreeGrafter"/>
</dbReference>
<feature type="transmembrane region" description="Helical" evidence="10">
    <location>
        <begin position="428"/>
        <end position="449"/>
    </location>
</feature>
<proteinExistence type="inferred from homology"/>
<keyword evidence="5 10" id="KW-1133">Transmembrane helix</keyword>
<evidence type="ECO:0000256" key="9">
    <source>
        <dbReference type="RuleBase" id="RU000320"/>
    </source>
</evidence>
<feature type="transmembrane region" description="Helical" evidence="10">
    <location>
        <begin position="267"/>
        <end position="288"/>
    </location>
</feature>
<comment type="subcellular location">
    <subcellularLocation>
        <location evidence="1">Endomembrane system</location>
        <topology evidence="1">Multi-pass membrane protein</topology>
    </subcellularLocation>
    <subcellularLocation>
        <location evidence="9">Membrane</location>
        <topology evidence="9">Multi-pass membrane protein</topology>
    </subcellularLocation>
</comment>
<evidence type="ECO:0000256" key="5">
    <source>
        <dbReference type="ARBA" id="ARBA00022989"/>
    </source>
</evidence>
<feature type="transmembrane region" description="Helical" evidence="10">
    <location>
        <begin position="391"/>
        <end position="408"/>
    </location>
</feature>
<dbReference type="PRINTS" id="PR01437">
    <property type="entry name" value="NUOXDRDTASE4"/>
</dbReference>
<dbReference type="RefSeq" id="WP_067057802.1">
    <property type="nucleotide sequence ID" value="NZ_MXAO01000055.1"/>
</dbReference>
<dbReference type="GO" id="GO:0008137">
    <property type="term" value="F:NADH dehydrogenase (ubiquinone) activity"/>
    <property type="evidence" value="ECO:0007669"/>
    <property type="project" value="InterPro"/>
</dbReference>
<feature type="transmembrane region" description="Helical" evidence="10">
    <location>
        <begin position="124"/>
        <end position="143"/>
    </location>
</feature>
<dbReference type="NCBIfam" id="TIGR01972">
    <property type="entry name" value="NDH_I_M"/>
    <property type="match status" value="1"/>
</dbReference>
<evidence type="ECO:0000256" key="6">
    <source>
        <dbReference type="ARBA" id="ARBA00023136"/>
    </source>
</evidence>
<dbReference type="NCBIfam" id="NF004498">
    <property type="entry name" value="PRK05846.1-1"/>
    <property type="match status" value="1"/>
</dbReference>
<dbReference type="InterPro" id="IPR010227">
    <property type="entry name" value="NADH_Q_OxRdtase_chainM/4"/>
</dbReference>
<feature type="transmembrane region" description="Helical" evidence="10">
    <location>
        <begin position="183"/>
        <end position="207"/>
    </location>
</feature>
<dbReference type="GO" id="GO:0015990">
    <property type="term" value="P:electron transport coupled proton transport"/>
    <property type="evidence" value="ECO:0007669"/>
    <property type="project" value="TreeGrafter"/>
</dbReference>
<evidence type="ECO:0000256" key="7">
    <source>
        <dbReference type="ARBA" id="ARBA00031584"/>
    </source>
</evidence>
<keyword evidence="4 9" id="KW-0812">Transmembrane</keyword>
<evidence type="ECO:0000256" key="2">
    <source>
        <dbReference type="ARBA" id="ARBA00009025"/>
    </source>
</evidence>
<gene>
    <name evidence="12" type="primary">nuoM</name>
    <name evidence="12" type="ORF">NCTC11091_00644</name>
</gene>
<evidence type="ECO:0000256" key="10">
    <source>
        <dbReference type="SAM" id="Phobius"/>
    </source>
</evidence>
<dbReference type="PANTHER" id="PTHR43507">
    <property type="entry name" value="NADH-UBIQUINONE OXIDOREDUCTASE CHAIN 4"/>
    <property type="match status" value="1"/>
</dbReference>
<dbReference type="GO" id="GO:0016020">
    <property type="term" value="C:membrane"/>
    <property type="evidence" value="ECO:0007669"/>
    <property type="project" value="UniProtKB-SubCell"/>
</dbReference>
<evidence type="ECO:0000256" key="4">
    <source>
        <dbReference type="ARBA" id="ARBA00022692"/>
    </source>
</evidence>
<reference evidence="12 13" key="1">
    <citation type="submission" date="2018-06" db="EMBL/GenBank/DDBJ databases">
        <authorList>
            <consortium name="Pathogen Informatics"/>
            <person name="Doyle S."/>
        </authorList>
    </citation>
    <scope>NUCLEOTIDE SEQUENCE [LARGE SCALE GENOMIC DNA]</scope>
    <source>
        <strain evidence="12 13">NCTC11091</strain>
    </source>
</reference>
<dbReference type="InterPro" id="IPR001750">
    <property type="entry name" value="ND/Mrp_TM"/>
</dbReference>
<dbReference type="PANTHER" id="PTHR43507:SF1">
    <property type="entry name" value="NADH-UBIQUINONE OXIDOREDUCTASE CHAIN 4"/>
    <property type="match status" value="1"/>
</dbReference>
<feature type="transmembrane region" description="Helical" evidence="10">
    <location>
        <begin position="531"/>
        <end position="551"/>
    </location>
</feature>
<accession>A0A378Q235</accession>
<evidence type="ECO:0000259" key="11">
    <source>
        <dbReference type="Pfam" id="PF00361"/>
    </source>
</evidence>
<evidence type="ECO:0000256" key="3">
    <source>
        <dbReference type="ARBA" id="ARBA00019906"/>
    </source>
</evidence>
<dbReference type="GO" id="GO:0042773">
    <property type="term" value="P:ATP synthesis coupled electron transport"/>
    <property type="evidence" value="ECO:0007669"/>
    <property type="project" value="InterPro"/>
</dbReference>
<feature type="transmembrane region" description="Helical" evidence="10">
    <location>
        <begin position="88"/>
        <end position="112"/>
    </location>
</feature>
<name>A0A378Q235_9GAMM</name>
<evidence type="ECO:0000313" key="13">
    <source>
        <dbReference type="Proteomes" id="UP000255193"/>
    </source>
</evidence>
<dbReference type="InterPro" id="IPR003918">
    <property type="entry name" value="NADH_UbQ_OxRdtase"/>
</dbReference>
<keyword evidence="12" id="KW-0560">Oxidoreductase</keyword>
<sequence length="596" mass="65104">MQNNILLPALIFVPLIAGFLCWLVEKADEHLPRWIAFLGMLITFVLSLMLWHSGDFGQAMQSLPAIGARPTWLAEYRVPWVPSLGVSFHLAVDGLSLLMVALTAFLGMMAVACSWGEIQRRVGFFHLNLLWSLAGVIGVFLAIDLFLFFFFWEMMLVPIYFLIAIWGHNAINGKTKEYAATKFFIYTQASGLIMLVGILVLVMIHASTSGQLTFDYMDLLGTSLGGWEYPLMLLFFIGFAVKLPIFPLHGWLPDAHAQAPTAGSVDLAGILIKTAAYGLLRFVLPLFPNASAEFAPIAIILGTIGIFYGAWLAFMQTDMKRLLAYTSVSHMGFVVLAMYAGSLLSLQGLMIQMLAHGLSSAALFIMSGQLYERLHTRDLTKMGGLWGQLRYYPPLLMFFSAALLGIPATGNFIGEFLILLGAFSRHPVAVVLATFSLVWAGLYALILIYRALFGHTPDDLPVAHAPVNPMSTDDAKAITVVAAAESTTATVMQDTYSAAASNGVAHDTHHHTHMGTHGFVQRFANLSAREVAILLTLAIGLLWLGLYPQTFLDVSESSMRWIEQAYQPTATAADSAATLAGSTGATNEPFAHLEVR</sequence>
<feature type="transmembrane region" description="Helical" evidence="10">
    <location>
        <begin position="322"/>
        <end position="344"/>
    </location>
</feature>